<dbReference type="InterPro" id="IPR051681">
    <property type="entry name" value="Ser/Thr_Kinases-Pseudokinases"/>
</dbReference>
<sequence>MVSSEKIKETIEKEEIKLFEYNSFVKLKSLGKGGFGDVDQVYSNDRKEIVALKKVRNNNESFKKEVKKINKFNHENIIKLYGVTQDPDTQEYCMILQFANNEDLRSFLYKNFSKLEWQDKIRMAKEISRGIYCLHNANVTHRDLHDKNILVHDGRMIIADFGLSKSLESNSLSIDGGHVVYSAPEFLLNSKPSRDKSSDIYSLGMLLWQLSSGRPPFKNMDRQQIVLHIFNDKRESHINGTPYDFVDLYCKAWNKNPNLRPEISTILNKLDSLRMSISEESIG</sequence>
<evidence type="ECO:0000256" key="2">
    <source>
        <dbReference type="ARBA" id="ARBA00022840"/>
    </source>
</evidence>
<dbReference type="Gene3D" id="1.10.510.10">
    <property type="entry name" value="Transferase(Phosphotransferase) domain 1"/>
    <property type="match status" value="1"/>
</dbReference>
<dbReference type="InterPro" id="IPR000719">
    <property type="entry name" value="Prot_kinase_dom"/>
</dbReference>
<gene>
    <name evidence="4" type="ORF">GMARGA_LOCUS19550</name>
</gene>
<keyword evidence="5" id="KW-1185">Reference proteome</keyword>
<dbReference type="PROSITE" id="PS50011">
    <property type="entry name" value="PROTEIN_KINASE_DOM"/>
    <property type="match status" value="1"/>
</dbReference>
<organism evidence="4 5">
    <name type="scientific">Gigaspora margarita</name>
    <dbReference type="NCBI Taxonomy" id="4874"/>
    <lineage>
        <taxon>Eukaryota</taxon>
        <taxon>Fungi</taxon>
        <taxon>Fungi incertae sedis</taxon>
        <taxon>Mucoromycota</taxon>
        <taxon>Glomeromycotina</taxon>
        <taxon>Glomeromycetes</taxon>
        <taxon>Diversisporales</taxon>
        <taxon>Gigasporaceae</taxon>
        <taxon>Gigaspora</taxon>
    </lineage>
</organism>
<dbReference type="Proteomes" id="UP000789901">
    <property type="component" value="Unassembled WGS sequence"/>
</dbReference>
<evidence type="ECO:0000313" key="5">
    <source>
        <dbReference type="Proteomes" id="UP000789901"/>
    </source>
</evidence>
<dbReference type="PANTHER" id="PTHR44329:SF298">
    <property type="entry name" value="MIXED LINEAGE KINASE DOMAIN-LIKE PROTEIN"/>
    <property type="match status" value="1"/>
</dbReference>
<dbReference type="EMBL" id="CAJVQB010016393">
    <property type="protein sequence ID" value="CAG8779678.1"/>
    <property type="molecule type" value="Genomic_DNA"/>
</dbReference>
<evidence type="ECO:0000259" key="3">
    <source>
        <dbReference type="PROSITE" id="PS50011"/>
    </source>
</evidence>
<accession>A0ABN7VLJ8</accession>
<comment type="caution">
    <text evidence="4">The sequence shown here is derived from an EMBL/GenBank/DDBJ whole genome shotgun (WGS) entry which is preliminary data.</text>
</comment>
<evidence type="ECO:0000256" key="1">
    <source>
        <dbReference type="ARBA" id="ARBA00022741"/>
    </source>
</evidence>
<name>A0ABN7VLJ8_GIGMA</name>
<dbReference type="SUPFAM" id="SSF56112">
    <property type="entry name" value="Protein kinase-like (PK-like)"/>
    <property type="match status" value="1"/>
</dbReference>
<keyword evidence="2" id="KW-0067">ATP-binding</keyword>
<keyword evidence="1" id="KW-0547">Nucleotide-binding</keyword>
<dbReference type="Pfam" id="PF00069">
    <property type="entry name" value="Pkinase"/>
    <property type="match status" value="1"/>
</dbReference>
<evidence type="ECO:0000313" key="4">
    <source>
        <dbReference type="EMBL" id="CAG8779678.1"/>
    </source>
</evidence>
<protein>
    <submittedName>
        <fullName evidence="4">23881_t:CDS:1</fullName>
    </submittedName>
</protein>
<reference evidence="4 5" key="1">
    <citation type="submission" date="2021-06" db="EMBL/GenBank/DDBJ databases">
        <authorList>
            <person name="Kallberg Y."/>
            <person name="Tangrot J."/>
            <person name="Rosling A."/>
        </authorList>
    </citation>
    <scope>NUCLEOTIDE SEQUENCE [LARGE SCALE GENOMIC DNA]</scope>
    <source>
        <strain evidence="4 5">120-4 pot B 10/14</strain>
    </source>
</reference>
<feature type="domain" description="Protein kinase" evidence="3">
    <location>
        <begin position="24"/>
        <end position="273"/>
    </location>
</feature>
<dbReference type="InterPro" id="IPR011009">
    <property type="entry name" value="Kinase-like_dom_sf"/>
</dbReference>
<dbReference type="PANTHER" id="PTHR44329">
    <property type="entry name" value="SERINE/THREONINE-PROTEIN KINASE TNNI3K-RELATED"/>
    <property type="match status" value="1"/>
</dbReference>
<proteinExistence type="predicted"/>